<organism evidence="2 3">
    <name type="scientific">Lacihabitans soyangensis</name>
    <dbReference type="NCBI Taxonomy" id="869394"/>
    <lineage>
        <taxon>Bacteria</taxon>
        <taxon>Pseudomonadati</taxon>
        <taxon>Bacteroidota</taxon>
        <taxon>Cytophagia</taxon>
        <taxon>Cytophagales</taxon>
        <taxon>Leadbetterellaceae</taxon>
        <taxon>Lacihabitans</taxon>
    </lineage>
</organism>
<feature type="signal peptide" evidence="1">
    <location>
        <begin position="1"/>
        <end position="17"/>
    </location>
</feature>
<gene>
    <name evidence="2" type="ORF">EGI31_01845</name>
</gene>
<proteinExistence type="predicted"/>
<evidence type="ECO:0000313" key="2">
    <source>
        <dbReference type="EMBL" id="MCP9761679.1"/>
    </source>
</evidence>
<accession>A0AAE3KRN9</accession>
<evidence type="ECO:0000256" key="1">
    <source>
        <dbReference type="SAM" id="SignalP"/>
    </source>
</evidence>
<reference evidence="2 3" key="1">
    <citation type="submission" date="2018-11" db="EMBL/GenBank/DDBJ databases">
        <title>Novel bacteria species description.</title>
        <authorList>
            <person name="Han J.-H."/>
        </authorList>
    </citation>
    <scope>NUCLEOTIDE SEQUENCE [LARGE SCALE GENOMIC DNA]</scope>
    <source>
        <strain evidence="2 3">KCTC23259</strain>
    </source>
</reference>
<dbReference type="Gene3D" id="2.40.128.490">
    <property type="entry name" value="Uncharacterised protein PF14869, DUF4488"/>
    <property type="match status" value="1"/>
</dbReference>
<comment type="caution">
    <text evidence="2">The sequence shown here is derived from an EMBL/GenBank/DDBJ whole genome shotgun (WGS) entry which is preliminary data.</text>
</comment>
<keyword evidence="1" id="KW-0732">Signal</keyword>
<evidence type="ECO:0000313" key="3">
    <source>
        <dbReference type="Proteomes" id="UP001204144"/>
    </source>
</evidence>
<keyword evidence="3" id="KW-1185">Reference proteome</keyword>
<protein>
    <submittedName>
        <fullName evidence="2">Membrane or secreted protein</fullName>
    </submittedName>
</protein>
<sequence length="228" mass="26008">MKYLIALFLFLNISVNAQTLKGAWQNTDKEITTTIIATDTYLTVNVYDLTGKKFVESWGGKYTIGATNEAFMEIEFHSQNPAVVNSSQSYNINLKKKNLEFNDKKFQKLDFAKENALSGLWRITARANEKGEMSEMQRGPRKTLKIMSGGYFQWFAINTQTREFSGTGGGRYTLVNGKYTEKIEFFSRDNNRVGAELSFDAEVKDKEWIHSGKSSKGDPIKEIWTLQD</sequence>
<name>A0AAE3KRN9_9BACT</name>
<dbReference type="RefSeq" id="WP_255035420.1">
    <property type="nucleotide sequence ID" value="NZ_RJUF01000002.1"/>
</dbReference>
<dbReference type="EMBL" id="RJUF01000002">
    <property type="protein sequence ID" value="MCP9761679.1"/>
    <property type="molecule type" value="Genomic_DNA"/>
</dbReference>
<feature type="chain" id="PRO_5042279297" evidence="1">
    <location>
        <begin position="18"/>
        <end position="228"/>
    </location>
</feature>
<dbReference type="AlphaFoldDB" id="A0AAE3KRN9"/>
<dbReference type="Proteomes" id="UP001204144">
    <property type="component" value="Unassembled WGS sequence"/>
</dbReference>